<dbReference type="OrthoDB" id="28755at2759"/>
<feature type="transmembrane region" description="Helical" evidence="7">
    <location>
        <begin position="580"/>
        <end position="600"/>
    </location>
</feature>
<feature type="compositionally biased region" description="Basic and acidic residues" evidence="6">
    <location>
        <begin position="509"/>
        <end position="524"/>
    </location>
</feature>
<reference evidence="8 9" key="1">
    <citation type="submission" date="2014-06" db="EMBL/GenBank/DDBJ databases">
        <title>Evolutionary Origins and Diversification of the Mycorrhizal Mutualists.</title>
        <authorList>
            <consortium name="DOE Joint Genome Institute"/>
            <consortium name="Mycorrhizal Genomics Consortium"/>
            <person name="Kohler A."/>
            <person name="Kuo A."/>
            <person name="Nagy L.G."/>
            <person name="Floudas D."/>
            <person name="Copeland A."/>
            <person name="Barry K.W."/>
            <person name="Cichocki N."/>
            <person name="Veneault-Fourrey C."/>
            <person name="LaButti K."/>
            <person name="Lindquist E.A."/>
            <person name="Lipzen A."/>
            <person name="Lundell T."/>
            <person name="Morin E."/>
            <person name="Murat C."/>
            <person name="Riley R."/>
            <person name="Ohm R."/>
            <person name="Sun H."/>
            <person name="Tunlid A."/>
            <person name="Henrissat B."/>
            <person name="Grigoriev I.V."/>
            <person name="Hibbett D.S."/>
            <person name="Martin F."/>
        </authorList>
    </citation>
    <scope>NUCLEOTIDE SEQUENCE [LARGE SCALE GENOMIC DNA]</scope>
    <source>
        <strain evidence="8 9">SS14</strain>
    </source>
</reference>
<keyword evidence="2" id="KW-0813">Transport</keyword>
<feature type="transmembrane region" description="Helical" evidence="7">
    <location>
        <begin position="411"/>
        <end position="434"/>
    </location>
</feature>
<sequence>MTGFSALPIGGDEEALRNMQWSGESKVLGPRWLRMPLLTVGMMGLQIIWSVEMSYASPYLISMGLSRSFMSIVFLAGPLSGLIVQPLVGGLSDRSHSRFGRRRPYIFMGILTSFAAMYLFGFTRAFSGIITTSGSAANHALTVALAVLSIYLIDFSINAVQAMDRALLVDILPISEQERGNAWAGRMFGVGSVFGFFVGNIDLTGIFPFLGNSQIKILCVVSSLLLLGTHFITIFNVKERVLRKSNDSSLPKLSVFGIVKDIWASFFKLPKNIKQICYIQLFAWIGWFPVLFWTTLYVGGIYERNSPIPETDEDAMAMEAEATRLGSRALLCNALASLIISVIGPFFVTGTRSGAAYEEGFQSEKGTLKRKLYRLWKGRPTIDLAMLWAISHGLFSVCMLSTFFIDSVIGATLILTVAGFCWAITTWAPFALIAEEIHSSSGAHHYALSDRDDVSDVEEAIPLRDRRTNRPSGEEPLGNEDEGSNVVFEYKEDDIDPPRRSNGSSKHVHFAESDNESRTSKELDPPSAALGLNSAAQQSMSDINQDHGDDEVGTGTRHAGGAGERSIEDMAGIILGIHNVFIVIPQFIITGLSSIIFAIMDPARSVLDSDGHHPALPGGVPGVSANGTVANAMADGLQPRAEGEVTMRNVDSVAVIFRIGGLSAAVACVLAVRLGRELKRARR</sequence>
<evidence type="ECO:0000256" key="2">
    <source>
        <dbReference type="ARBA" id="ARBA00022448"/>
    </source>
</evidence>
<evidence type="ECO:0000256" key="1">
    <source>
        <dbReference type="ARBA" id="ARBA00004141"/>
    </source>
</evidence>
<dbReference type="Proteomes" id="UP000054279">
    <property type="component" value="Unassembled WGS sequence"/>
</dbReference>
<dbReference type="SUPFAM" id="SSF103473">
    <property type="entry name" value="MFS general substrate transporter"/>
    <property type="match status" value="1"/>
</dbReference>
<gene>
    <name evidence="8" type="ORF">M422DRAFT_69504</name>
</gene>
<feature type="transmembrane region" description="Helical" evidence="7">
    <location>
        <begin position="104"/>
        <end position="130"/>
    </location>
</feature>
<feature type="transmembrane region" description="Helical" evidence="7">
    <location>
        <begin position="187"/>
        <end position="209"/>
    </location>
</feature>
<feature type="transmembrane region" description="Helical" evidence="7">
    <location>
        <begin position="384"/>
        <end position="405"/>
    </location>
</feature>
<dbReference type="Gene3D" id="1.20.1250.20">
    <property type="entry name" value="MFS general substrate transporter like domains"/>
    <property type="match status" value="1"/>
</dbReference>
<dbReference type="GO" id="GO:0008506">
    <property type="term" value="F:sucrose:proton symporter activity"/>
    <property type="evidence" value="ECO:0007669"/>
    <property type="project" value="TreeGrafter"/>
</dbReference>
<dbReference type="GO" id="GO:0005886">
    <property type="term" value="C:plasma membrane"/>
    <property type="evidence" value="ECO:0007669"/>
    <property type="project" value="TreeGrafter"/>
</dbReference>
<accession>A0A0C9UQS3</accession>
<dbReference type="PANTHER" id="PTHR19432:SF91">
    <property type="entry name" value="GENERAL ALPHA-GLUCOSIDE PERMEASE"/>
    <property type="match status" value="1"/>
</dbReference>
<keyword evidence="9" id="KW-1185">Reference proteome</keyword>
<feature type="transmembrane region" description="Helical" evidence="7">
    <location>
        <begin position="215"/>
        <end position="235"/>
    </location>
</feature>
<comment type="subcellular location">
    <subcellularLocation>
        <location evidence="1">Membrane</location>
        <topology evidence="1">Multi-pass membrane protein</topology>
    </subcellularLocation>
</comment>
<evidence type="ECO:0000256" key="4">
    <source>
        <dbReference type="ARBA" id="ARBA00022989"/>
    </source>
</evidence>
<proteinExistence type="predicted"/>
<feature type="transmembrane region" description="Helical" evidence="7">
    <location>
        <begin position="281"/>
        <end position="302"/>
    </location>
</feature>
<keyword evidence="4 7" id="KW-1133">Transmembrane helix</keyword>
<feature type="transmembrane region" description="Helical" evidence="7">
    <location>
        <begin position="136"/>
        <end position="157"/>
    </location>
</feature>
<feature type="transmembrane region" description="Helical" evidence="7">
    <location>
        <begin position="69"/>
        <end position="92"/>
    </location>
</feature>
<evidence type="ECO:0000313" key="9">
    <source>
        <dbReference type="Proteomes" id="UP000054279"/>
    </source>
</evidence>
<protein>
    <recommendedName>
        <fullName evidence="10">MFS general substrate transporter</fullName>
    </recommendedName>
</protein>
<dbReference type="EMBL" id="KN837172">
    <property type="protein sequence ID" value="KIJ37094.1"/>
    <property type="molecule type" value="Genomic_DNA"/>
</dbReference>
<dbReference type="HOGENOM" id="CLU_018303_0_0_1"/>
<name>A0A0C9UQS3_SPHS4</name>
<feature type="transmembrane region" description="Helical" evidence="7">
    <location>
        <begin position="32"/>
        <end position="49"/>
    </location>
</feature>
<feature type="transmembrane region" description="Helical" evidence="7">
    <location>
        <begin position="328"/>
        <end position="348"/>
    </location>
</feature>
<dbReference type="InterPro" id="IPR036259">
    <property type="entry name" value="MFS_trans_sf"/>
</dbReference>
<evidence type="ECO:0000256" key="6">
    <source>
        <dbReference type="SAM" id="MobiDB-lite"/>
    </source>
</evidence>
<dbReference type="PANTHER" id="PTHR19432">
    <property type="entry name" value="SUGAR TRANSPORTER"/>
    <property type="match status" value="1"/>
</dbReference>
<evidence type="ECO:0000256" key="7">
    <source>
        <dbReference type="SAM" id="Phobius"/>
    </source>
</evidence>
<keyword evidence="3 7" id="KW-0812">Transmembrane</keyword>
<keyword evidence="5 7" id="KW-0472">Membrane</keyword>
<evidence type="ECO:0000256" key="5">
    <source>
        <dbReference type="ARBA" id="ARBA00023136"/>
    </source>
</evidence>
<evidence type="ECO:0000313" key="8">
    <source>
        <dbReference type="EMBL" id="KIJ37094.1"/>
    </source>
</evidence>
<evidence type="ECO:0008006" key="10">
    <source>
        <dbReference type="Google" id="ProtNLM"/>
    </source>
</evidence>
<feature type="transmembrane region" description="Helical" evidence="7">
    <location>
        <begin position="655"/>
        <end position="675"/>
    </location>
</feature>
<feature type="region of interest" description="Disordered" evidence="6">
    <location>
        <begin position="460"/>
        <end position="563"/>
    </location>
</feature>
<organism evidence="8 9">
    <name type="scientific">Sphaerobolus stellatus (strain SS14)</name>
    <dbReference type="NCBI Taxonomy" id="990650"/>
    <lineage>
        <taxon>Eukaryota</taxon>
        <taxon>Fungi</taxon>
        <taxon>Dikarya</taxon>
        <taxon>Basidiomycota</taxon>
        <taxon>Agaricomycotina</taxon>
        <taxon>Agaricomycetes</taxon>
        <taxon>Phallomycetidae</taxon>
        <taxon>Geastrales</taxon>
        <taxon>Sphaerobolaceae</taxon>
        <taxon>Sphaerobolus</taxon>
    </lineage>
</organism>
<evidence type="ECO:0000256" key="3">
    <source>
        <dbReference type="ARBA" id="ARBA00022692"/>
    </source>
</evidence>
<dbReference type="AlphaFoldDB" id="A0A0C9UQS3"/>
<feature type="compositionally biased region" description="Polar residues" evidence="6">
    <location>
        <begin position="534"/>
        <end position="543"/>
    </location>
</feature>
<dbReference type="Pfam" id="PF13347">
    <property type="entry name" value="MFS_2"/>
    <property type="match status" value="1"/>
</dbReference>